<reference evidence="2 3" key="1">
    <citation type="journal article" date="2017" name="Nat. Commun.">
        <title>In situ click chemistry generation of cyclooxygenase-2 inhibitors.</title>
        <authorList>
            <person name="Bhardwaj A."/>
            <person name="Kaur J."/>
            <person name="Wuest M."/>
            <person name="Wuest F."/>
        </authorList>
    </citation>
    <scope>NUCLEOTIDE SEQUENCE [LARGE SCALE GENOMIC DNA]</scope>
    <source>
        <strain evidence="2">S2_018_000_R2_106</strain>
    </source>
</reference>
<organism evidence="2 3">
    <name type="scientific">Blastochloris viridis</name>
    <name type="common">Rhodopseudomonas viridis</name>
    <dbReference type="NCBI Taxonomy" id="1079"/>
    <lineage>
        <taxon>Bacteria</taxon>
        <taxon>Pseudomonadati</taxon>
        <taxon>Pseudomonadota</taxon>
        <taxon>Alphaproteobacteria</taxon>
        <taxon>Hyphomicrobiales</taxon>
        <taxon>Blastochloridaceae</taxon>
        <taxon>Blastochloris</taxon>
    </lineage>
</organism>
<feature type="compositionally biased region" description="Pro residues" evidence="1">
    <location>
        <begin position="30"/>
        <end position="44"/>
    </location>
</feature>
<feature type="compositionally biased region" description="Polar residues" evidence="1">
    <location>
        <begin position="10"/>
        <end position="20"/>
    </location>
</feature>
<dbReference type="Proteomes" id="UP000320948">
    <property type="component" value="Unassembled WGS sequence"/>
</dbReference>
<feature type="region of interest" description="Disordered" evidence="1">
    <location>
        <begin position="482"/>
        <end position="547"/>
    </location>
</feature>
<feature type="compositionally biased region" description="Low complexity" evidence="1">
    <location>
        <begin position="255"/>
        <end position="266"/>
    </location>
</feature>
<proteinExistence type="predicted"/>
<gene>
    <name evidence="2" type="ORF">DI628_08690</name>
</gene>
<evidence type="ECO:0000313" key="2">
    <source>
        <dbReference type="EMBL" id="TKW60951.1"/>
    </source>
</evidence>
<feature type="region of interest" description="Disordered" evidence="1">
    <location>
        <begin position="341"/>
        <end position="379"/>
    </location>
</feature>
<protein>
    <submittedName>
        <fullName evidence="2">Uncharacterized protein</fullName>
    </submittedName>
</protein>
<feature type="region of interest" description="Disordered" evidence="1">
    <location>
        <begin position="396"/>
        <end position="468"/>
    </location>
</feature>
<feature type="compositionally biased region" description="Pro residues" evidence="1">
    <location>
        <begin position="403"/>
        <end position="425"/>
    </location>
</feature>
<comment type="caution">
    <text evidence="2">The sequence shown here is derived from an EMBL/GenBank/DDBJ whole genome shotgun (WGS) entry which is preliminary data.</text>
</comment>
<dbReference type="AlphaFoldDB" id="A0A6N4RCH5"/>
<feature type="region of interest" description="Disordered" evidence="1">
    <location>
        <begin position="1"/>
        <end position="51"/>
    </location>
</feature>
<dbReference type="EMBL" id="VAFM01000002">
    <property type="protein sequence ID" value="TKW60951.1"/>
    <property type="molecule type" value="Genomic_DNA"/>
</dbReference>
<feature type="compositionally biased region" description="Low complexity" evidence="1">
    <location>
        <begin position="453"/>
        <end position="466"/>
    </location>
</feature>
<sequence>MALRRKLPSRMTTDTPSESEATPKVSAPKPATPAPAPVESPAPQEPVTAAAPTYDPFAAAAAEAFGTVEAAPKPRVLEDSFSVPAANAEHIAEPVAVQPVAEPATEAFTAPAWQQPAESFSAPAWDAPVDVTTPEPAYSAPAWDAPAAVEVEVAAPAVIEIHPEAQPVIQPEPVFSAPAWDQPVVVTPADTVAEPMAEGPANTWEAEAPAALIVTDFLPHEETVAAPETTVSSFPEIATDLPQAVGIAAVAESEAEASTDAAGETAQGPTNFSFEPSRPDNSRIKRRIREKRARDFSAMGASEDARPRNHAVTDAFAPTVPVDTRPIDQVDDALIESGVIAPRPGDSLTSHLPTGVAESTQRFEPEPQSAPFMASPQPEPIVEPVAEPVVEVAPVSLPEPVREPAPQPQTAPELPPEPQPLPQPSVPEFVPAATMLPPESEIRTPSFNLSNTAASPSAEALPAPQSDLPWVQSQPAAEWDIGGTAANDWGQHAPETASEPAVHMPPQADLYKPMTGRPASVPPQIPGGIPTPSASASLTPELPGQRRKAQGTPWALVAVGAVVVLAAGGYMLTSGKKGASAQLASITNRTATGNEQQPLLPPPDGTGATGSFMAASPSPATDPSGSAMVSFADVSPDEANQPIVADGNEEMPKGFIAQFQSEVEKARNLKDSGAAVAEVPSGITSATAPAAAAGTGYTQDELKKELEAYRTALASSANPAELKPGSFDASRTGGQTDAEMASGSLLPPPAALPPAELYTNNPKNLPVVAEPVTNAPERVRTLADFPDVDAYMPEREKVEIPANLKPKLAATDFPALEVLSYVPNQGVVAFADGREGVLLIGESINGWELVAVNADTAEFKAGQKSYQVTSQN</sequence>
<evidence type="ECO:0000256" key="1">
    <source>
        <dbReference type="SAM" id="MobiDB-lite"/>
    </source>
</evidence>
<feature type="region of interest" description="Disordered" evidence="1">
    <location>
        <begin position="590"/>
        <end position="630"/>
    </location>
</feature>
<feature type="region of interest" description="Disordered" evidence="1">
    <location>
        <begin position="717"/>
        <end position="743"/>
    </location>
</feature>
<evidence type="ECO:0000313" key="3">
    <source>
        <dbReference type="Proteomes" id="UP000320948"/>
    </source>
</evidence>
<accession>A0A6N4RCH5</accession>
<name>A0A6N4RCH5_BLAVI</name>
<feature type="region of interest" description="Disordered" evidence="1">
    <location>
        <begin position="255"/>
        <end position="286"/>
    </location>
</feature>
<feature type="compositionally biased region" description="Polar residues" evidence="1">
    <location>
        <begin position="443"/>
        <end position="452"/>
    </location>
</feature>
<feature type="compositionally biased region" description="Polar residues" evidence="1">
    <location>
        <begin position="347"/>
        <end position="362"/>
    </location>
</feature>